<name>A0A9P8TN56_WICPI</name>
<comment type="caution">
    <text evidence="4">The sequence shown here is derived from an EMBL/GenBank/DDBJ whole genome shotgun (WGS) entry which is preliminary data.</text>
</comment>
<dbReference type="GO" id="GO:0016020">
    <property type="term" value="C:membrane"/>
    <property type="evidence" value="ECO:0007669"/>
    <property type="project" value="InterPro"/>
</dbReference>
<evidence type="ECO:0000313" key="4">
    <source>
        <dbReference type="EMBL" id="KAH3684845.1"/>
    </source>
</evidence>
<accession>A0A9P8TN56</accession>
<feature type="transmembrane region" description="Helical" evidence="1">
    <location>
        <begin position="17"/>
        <end position="39"/>
    </location>
</feature>
<proteinExistence type="predicted"/>
<dbReference type="PANTHER" id="PTHR32085:SF3">
    <property type="entry name" value="PROTEIN CSF1"/>
    <property type="match status" value="1"/>
</dbReference>
<dbReference type="Pfam" id="PF21678">
    <property type="entry name" value="Csf1_N"/>
    <property type="match status" value="3"/>
</dbReference>
<feature type="domain" description="Csf1 N-terminal" evidence="2">
    <location>
        <begin position="177"/>
        <end position="759"/>
    </location>
</feature>
<dbReference type="PANTHER" id="PTHR32085">
    <property type="entry name" value="PROTEIN CSF1"/>
    <property type="match status" value="1"/>
</dbReference>
<organism evidence="4 5">
    <name type="scientific">Wickerhamomyces pijperi</name>
    <name type="common">Yeast</name>
    <name type="synonym">Pichia pijperi</name>
    <dbReference type="NCBI Taxonomy" id="599730"/>
    <lineage>
        <taxon>Eukaryota</taxon>
        <taxon>Fungi</taxon>
        <taxon>Dikarya</taxon>
        <taxon>Ascomycota</taxon>
        <taxon>Saccharomycotina</taxon>
        <taxon>Saccharomycetes</taxon>
        <taxon>Phaffomycetales</taxon>
        <taxon>Wickerhamomycetaceae</taxon>
        <taxon>Wickerhamomyces</taxon>
    </lineage>
</organism>
<dbReference type="InterPro" id="IPR029636">
    <property type="entry name" value="Csf1"/>
</dbReference>
<dbReference type="EMBL" id="JAEUBG010002298">
    <property type="protein sequence ID" value="KAH3684845.1"/>
    <property type="molecule type" value="Genomic_DNA"/>
</dbReference>
<reference evidence="4" key="2">
    <citation type="submission" date="2021-01" db="EMBL/GenBank/DDBJ databases">
        <authorList>
            <person name="Schikora-Tamarit M.A."/>
        </authorList>
    </citation>
    <scope>NUCLEOTIDE SEQUENCE</scope>
    <source>
        <strain evidence="4">CBS2887</strain>
    </source>
</reference>
<evidence type="ECO:0008006" key="6">
    <source>
        <dbReference type="Google" id="ProtNLM"/>
    </source>
</evidence>
<keyword evidence="1" id="KW-0472">Membrane</keyword>
<feature type="domain" description="Csf1 N-terminal" evidence="2">
    <location>
        <begin position="1260"/>
        <end position="1443"/>
    </location>
</feature>
<evidence type="ECO:0000256" key="1">
    <source>
        <dbReference type="SAM" id="Phobius"/>
    </source>
</evidence>
<feature type="domain" description="Csf1 N-terminal" evidence="2">
    <location>
        <begin position="772"/>
        <end position="1200"/>
    </location>
</feature>
<sequence length="2890" mass="324630">MDTTNFLNVSISSSEDFSWVFCAYWLLILLLALGMIFHFNRLVGFLITVLSRIVIEKRTGLKFEVQSVKFSVLAGRVTLKNMTIIDKDQTVSIVHSSFTWRYWIPNLRKSRAATDDFSENLENGGSISSFPCRFVVDIKGLEVFIYNRTPAYLRMMELFKDVYGNNEQQFPVSQLWGILGDEDTSPNEAGENHYMLKWLPLETRIEKGAVIVGNKTTESILIASFDQAIVSYDVMKASNLIDPFATVITSILQEVNVSLKPNILFEKNAELDQLLRPSEGKQRHLFKEKYQFLNSILNIGDILKLKSKKSFSTPQWQGLSQYMLGDNDDNVDLGPQIDPKNQEYAKFSSVLVSKRLELEYYYDQPGIVPPNYDHENPSNPKYGLNVKLFETTIHYGPWAERQRLTLQQVLMPSYSLTSEPEGVVAVGSRRQYDSFVLKIDAVDDLIVRIPMREHSKHEVASEGIEGSDNQSVLKPFAWVELKVSSNSYCISNYGMLAGNSGYENTLNMKLHNMEIRSSVNHDILMTCKEHSMRCDFGYPLQWNGITNWTFENETENLDMFLLKEHITLLSDMFTDFASGKPTPYESFRPFIYNFNWTINSYAFHLNLNDHNIVNNPVDFDENIFLTLGGETITLDFTLPVDKIVRSETTVNYDIQTPGFDISLNTPPWHTLNNFLLDKNVGRSGQFDISGTYTYYADIGIDFVETIIIDCRGEHVILECYGFVVKYIMMVCENYFGDFTKFQTLEEYTKNNLNPQSPQDLIVTDTSAAVAAKTENEIDVHFSFCVTESAILIPENIYDCSSNSSLCFDSLDIDIRYTNYYMDMQANTSPITGSCNKSNEFGPLDIHQYLNRERDEISLDGLVIHGHRMFGDPPEEPTYFCKWDISCGDLEISAPVCSLQGLVQGLSKIGFSYQNVENHLCADEPILYDITNLNVLLSNIRIAIDEPSFDHLLVLDASQISLHFFDLANRYYNEKIDLEVKTVSLSIEQRLDSTKLLSFSTSLSLTNFVNKHDQKLVTDSQSRHVKTHDSSFHRIPFFLDESNRTTAYHDRLQSSPNSYSLPDGIPPLNTDTADAIFDDLGIEIDNSYDDGMSGLPAGGESDYMTSTSFEVTASDSIFPDVRSGVANGAGQTVDSIVASFGDLDLELTIGSISMLVQYLELFTKRSLLSVLDDLHELVVRKVSDSTKVSKKKNFQVSSPILNLKLIVPVVKEGHQGVDVNLNVTAPTFVGSLVEGKTDHSIMTFTAYSEKSVMEINGALESSPLLSVGIVDLELWFDSSQMTTFSSSCDSILVSAYTKDCNVLAPVIEECTHHLNDISQRLQKINQTYEDSAKELLFRLIDATSLYRVDHDPAVITRPAYIIRLSPNHVRVNDSWKVIMRLRHVLGNLPDEWLSENLASFRNGDFVSPPSAMSDTFAVFERWRSWEFTRITNSFIFDHAFKKDKLAVMSVKSPSVRGEVEIGSVFVKLIPTDGENNWLSLKKLGVDITQTESSTVPSLSVASFGVCIESLEGRIDKTIMLLEDLVSLSGSQESPNQYLSRPRSTTLKPATNEVTVDLQYLNVAFFHDKAKVILSSTDSLLNLSFSETNVDSLEVFNYHMNDFFVAVLHGHEKVADFSIKNNRVALTTIQKNQMAHDQMLMVWNESISFDADFSSQNVEILSCYFHDAIDFLESKLKSPTLAASSNSIGGGTSMRNMRVGFFVSKVTWDISLLEHVTYMGTINGASMDFISDLQMMLVNGSIFEVRSSLNVKGINVADFFQGRVDCDSIIDLDSNDVSLSIHSEATHLTVSHSQWYTDTDLVIGILNDIFLVIKTTDACASRFKEYSQRKNELLRIVPGSQFPEWRFSTIKLVGDKLSLNLRVLGDLLVMGFDEISLDKNGVDQHKPLLTFSIGNFGIDILSDRVSQDKSKVLEANLSVQVNSSEVNEGMTIQIRTSYLRSMLSPNAVLSVLDSVDHWTDCALSLRQNVKQSDLEELLNRKDSAGSAESPEKAWYAMLNFQSVHMLAYGVCIGFVFDDSGSSKSFGLIAGCDKAFVMTEPSFGKFSIVGAYLSTAKGPSSTDFFSTGNEKEELNRAFLPNMQLIYAVVKLANRKNINAKIIGGELDVQLVSNTSDYFEKILKSIYFISHGRSNSKKFAQTHTASVEVDKTSDEYYRLPGDISSMNFEMNYGGGVFKLIKWEDIQSETIVPSLELRSPAVRMSGEYRKKIGDVKEHFVKLNIFTDSSSNIVNYTCVPVIRDVLDSAKGLVQDLGSSDAGHAGAGHSDTLSSSSPPSPASFDFQDFISRFHLEFSLHIDKQELILSCEPSAKVQAVVGIDSIDFLVESGQEKDECPIVSTLEIKKVIASLQHSFSREVSGSIEVDKIIVFVTVDNLTHPDLYFVTRISDVGSYVNLKQVQDLTLFKDLWLPKSFAYDRPAAFANLDEQIQDSSKAENFVDKIQRVSTSKLIPSILDLSIIRVGCKLDLGQSLGTISLSLDRFWLTSNKLSSSEQTMTTGLDTILLEFQGRLSGTVSVKDIYAQSILDHSETSLIPKVLLAGGVGGSEIKISFDYTTFMIGKTYSSYIIIFNEIDANNDRIVAMGDFGSIEVYLTALAASTMLDIHSTVMRILHDSKISYRENLVENLKKETKQKVTDPGIMPLSTELFVTFGKVLVQVYPGSLLDAEVLVLSMSGASARFLQDYRRAIIHNDLQMSLFGLNISLSSFKSQVKQENLVGLSIDDYISRANRARGGELFYFPSVECSMETFSDEKLREIEFVFESSFKGKVDIRWNIGSISFIREMWSLHSRAFAVRMPKLKHDFSIEEADLSQEEIPVQDHLKVPELVREFDYKPLRTPLIEAPQLKELGEATPPLEWFGVNREKFPALTHQFVILSLQKLVHEAESYYEKVVGK</sequence>
<dbReference type="Proteomes" id="UP000774326">
    <property type="component" value="Unassembled WGS sequence"/>
</dbReference>
<protein>
    <recommendedName>
        <fullName evidence="6">Protein CSF1</fullName>
    </recommendedName>
</protein>
<keyword evidence="1" id="KW-1133">Transmembrane helix</keyword>
<keyword evidence="1" id="KW-0812">Transmembrane</keyword>
<dbReference type="InterPro" id="IPR056779">
    <property type="entry name" value="Csf1_C"/>
</dbReference>
<evidence type="ECO:0000259" key="3">
    <source>
        <dbReference type="Pfam" id="PF25038"/>
    </source>
</evidence>
<evidence type="ECO:0000259" key="2">
    <source>
        <dbReference type="Pfam" id="PF21678"/>
    </source>
</evidence>
<dbReference type="GO" id="GO:0006113">
    <property type="term" value="P:fermentation"/>
    <property type="evidence" value="ECO:0007669"/>
    <property type="project" value="InterPro"/>
</dbReference>
<dbReference type="InterPro" id="IPR048636">
    <property type="entry name" value="Csf1_N"/>
</dbReference>
<dbReference type="Pfam" id="PF25038">
    <property type="entry name" value="Csf1_C"/>
    <property type="match status" value="1"/>
</dbReference>
<dbReference type="OrthoDB" id="10051416at2759"/>
<gene>
    <name evidence="4" type="ORF">WICPIJ_004198</name>
</gene>
<evidence type="ECO:0000313" key="5">
    <source>
        <dbReference type="Proteomes" id="UP000774326"/>
    </source>
</evidence>
<keyword evidence="5" id="KW-1185">Reference proteome</keyword>
<feature type="domain" description="Csf1 C-terminal region" evidence="3">
    <location>
        <begin position="1884"/>
        <end position="2889"/>
    </location>
</feature>
<reference evidence="4" key="1">
    <citation type="journal article" date="2021" name="Open Biol.">
        <title>Shared evolutionary footprints suggest mitochondrial oxidative damage underlies multiple complex I losses in fungi.</title>
        <authorList>
            <person name="Schikora-Tamarit M.A."/>
            <person name="Marcet-Houben M."/>
            <person name="Nosek J."/>
            <person name="Gabaldon T."/>
        </authorList>
    </citation>
    <scope>NUCLEOTIDE SEQUENCE</scope>
    <source>
        <strain evidence="4">CBS2887</strain>
    </source>
</reference>